<protein>
    <recommendedName>
        <fullName evidence="5">Large ribosomal subunit protein eL24-related N-terminal domain-containing protein</fullName>
    </recommendedName>
</protein>
<evidence type="ECO:0000256" key="1">
    <source>
        <dbReference type="ARBA" id="ARBA00005647"/>
    </source>
</evidence>
<dbReference type="FunFam" id="2.30.170.20:FF:000003">
    <property type="entry name" value="60S ribosomal protein L24"/>
    <property type="match status" value="1"/>
</dbReference>
<evidence type="ECO:0000256" key="2">
    <source>
        <dbReference type="ARBA" id="ARBA00022980"/>
    </source>
</evidence>
<dbReference type="EMBL" id="JALJOS010000005">
    <property type="protein sequence ID" value="KAK9839100.1"/>
    <property type="molecule type" value="Genomic_DNA"/>
</dbReference>
<dbReference type="InterPro" id="IPR056366">
    <property type="entry name" value="Ribosomal_eL24"/>
</dbReference>
<dbReference type="Gene3D" id="6.10.250.1270">
    <property type="match status" value="1"/>
</dbReference>
<feature type="compositionally biased region" description="Basic and acidic residues" evidence="4">
    <location>
        <begin position="114"/>
        <end position="136"/>
    </location>
</feature>
<dbReference type="GO" id="GO:0002181">
    <property type="term" value="P:cytoplasmic translation"/>
    <property type="evidence" value="ECO:0007669"/>
    <property type="project" value="TreeGrafter"/>
</dbReference>
<keyword evidence="3" id="KW-0687">Ribonucleoprotein</keyword>
<evidence type="ECO:0000256" key="4">
    <source>
        <dbReference type="SAM" id="MobiDB-lite"/>
    </source>
</evidence>
<evidence type="ECO:0000259" key="5">
    <source>
        <dbReference type="Pfam" id="PF01246"/>
    </source>
</evidence>
<dbReference type="PANTHER" id="PTHR10792:SF1">
    <property type="entry name" value="RIBOSOMAL PROTEIN L24"/>
    <property type="match status" value="1"/>
</dbReference>
<gene>
    <name evidence="6" type="ORF">WJX74_009537</name>
</gene>
<dbReference type="Pfam" id="PF01246">
    <property type="entry name" value="Ribosomal_L24e"/>
    <property type="match status" value="1"/>
</dbReference>
<evidence type="ECO:0000313" key="7">
    <source>
        <dbReference type="Proteomes" id="UP001438707"/>
    </source>
</evidence>
<dbReference type="InterPro" id="IPR038630">
    <property type="entry name" value="L24e/L24_sf"/>
</dbReference>
<accession>A0AAW1RYC3</accession>
<comment type="caution">
    <text evidence="6">The sequence shown here is derived from an EMBL/GenBank/DDBJ whole genome shotgun (WGS) entry which is preliminary data.</text>
</comment>
<dbReference type="SUPFAM" id="SSF57716">
    <property type="entry name" value="Glucocorticoid receptor-like (DNA-binding domain)"/>
    <property type="match status" value="1"/>
</dbReference>
<dbReference type="GO" id="GO:0003735">
    <property type="term" value="F:structural constituent of ribosome"/>
    <property type="evidence" value="ECO:0007669"/>
    <property type="project" value="InterPro"/>
</dbReference>
<evidence type="ECO:0000256" key="3">
    <source>
        <dbReference type="ARBA" id="ARBA00023274"/>
    </source>
</evidence>
<sequence length="157" mass="17816">MVLKTATCRWSGLRIYPGRGIVFVRIDGQQFLFINEKVKSLYHQRKRPAKIAWTAQYRKAHRKDQDVQIARKKRRTTTRVQARSIAGAPLELINKRRTENPDARKAGREAALREVKERMKKTRQDKASAKAADAKKTGGKATKNLPRAGPGKVGGKR</sequence>
<dbReference type="Proteomes" id="UP001438707">
    <property type="component" value="Unassembled WGS sequence"/>
</dbReference>
<dbReference type="Gene3D" id="2.30.170.20">
    <property type="entry name" value="Ribosomal protein L24e"/>
    <property type="match status" value="1"/>
</dbReference>
<feature type="region of interest" description="Disordered" evidence="4">
    <location>
        <begin position="114"/>
        <end position="157"/>
    </location>
</feature>
<reference evidence="6 7" key="1">
    <citation type="journal article" date="2024" name="Nat. Commun.">
        <title>Phylogenomics reveals the evolutionary origins of lichenization in chlorophyte algae.</title>
        <authorList>
            <person name="Puginier C."/>
            <person name="Libourel C."/>
            <person name="Otte J."/>
            <person name="Skaloud P."/>
            <person name="Haon M."/>
            <person name="Grisel S."/>
            <person name="Petersen M."/>
            <person name="Berrin J.G."/>
            <person name="Delaux P.M."/>
            <person name="Dal Grande F."/>
            <person name="Keller J."/>
        </authorList>
    </citation>
    <scope>NUCLEOTIDE SEQUENCE [LARGE SCALE GENOMIC DNA]</scope>
    <source>
        <strain evidence="6 7">SAG 2145</strain>
    </source>
</reference>
<keyword evidence="7" id="KW-1185">Reference proteome</keyword>
<dbReference type="CDD" id="cd00472">
    <property type="entry name" value="Ribosomal_L24e_L24"/>
    <property type="match status" value="1"/>
</dbReference>
<dbReference type="GO" id="GO:0003729">
    <property type="term" value="F:mRNA binding"/>
    <property type="evidence" value="ECO:0007669"/>
    <property type="project" value="TreeGrafter"/>
</dbReference>
<dbReference type="AlphaFoldDB" id="A0AAW1RYC3"/>
<proteinExistence type="inferred from homology"/>
<keyword evidence="2" id="KW-0689">Ribosomal protein</keyword>
<organism evidence="6 7">
    <name type="scientific">Apatococcus lobatus</name>
    <dbReference type="NCBI Taxonomy" id="904363"/>
    <lineage>
        <taxon>Eukaryota</taxon>
        <taxon>Viridiplantae</taxon>
        <taxon>Chlorophyta</taxon>
        <taxon>core chlorophytes</taxon>
        <taxon>Trebouxiophyceae</taxon>
        <taxon>Chlorellales</taxon>
        <taxon>Chlorellaceae</taxon>
        <taxon>Apatococcus</taxon>
    </lineage>
</organism>
<evidence type="ECO:0000313" key="6">
    <source>
        <dbReference type="EMBL" id="KAK9839100.1"/>
    </source>
</evidence>
<feature type="domain" description="Large ribosomal subunit protein eL24-related N-terminal" evidence="5">
    <location>
        <begin position="4"/>
        <end position="67"/>
    </location>
</feature>
<name>A0AAW1RYC3_9CHLO</name>
<dbReference type="GO" id="GO:0022625">
    <property type="term" value="C:cytosolic large ribosomal subunit"/>
    <property type="evidence" value="ECO:0007669"/>
    <property type="project" value="TreeGrafter"/>
</dbReference>
<comment type="similarity">
    <text evidence="1">Belongs to the eukaryotic ribosomal protein eL24 family.</text>
</comment>
<dbReference type="InterPro" id="IPR000988">
    <property type="entry name" value="Ribosomal_eL24-rel_N"/>
</dbReference>
<dbReference type="PANTHER" id="PTHR10792">
    <property type="entry name" value="60S RIBOSOMAL PROTEIN L24"/>
    <property type="match status" value="1"/>
</dbReference>